<proteinExistence type="predicted"/>
<name>A0ABR3TD93_9PEZI</name>
<feature type="compositionally biased region" description="Polar residues" evidence="1">
    <location>
        <begin position="146"/>
        <end position="155"/>
    </location>
</feature>
<sequence length="369" mass="40815">MTRSNSPPPVPLVTNSYLKCFKMAGYTTYIRLALYGDDSRAFVLPTQKVKTYSKQELSKSVYNIFEMSPDQFHFDLHLENVPCENNKALLADPRLWDLGMYFSDTLDTVLTCYVHFMMAPAIHDAAARALLTLDKNSKAVVPVKLSANQQPVNKTPTKRARSASGPLATPASKRVQVIDQPATGREEESLFVTPNTAARQWASKRQLPSSPSDSRSGFPQPSSPAPATVTAAPPSSPPSGPAPTQPITVKFRFRNAMRNSHGVVVADWAPEVPGDLVLSDYEDEIKNHITGAFLAWSGISQRQAGSLCEALEIKLRVEYAKGDALRERRTVEEWLVGGERVLSVVVEMCRRREIEMDVLGRLSPTRQSK</sequence>
<reference evidence="2 3" key="1">
    <citation type="submission" date="2024-02" db="EMBL/GenBank/DDBJ databases">
        <title>De novo assembly and annotation of 12 fungi associated with fruit tree decline syndrome in Ontario, Canada.</title>
        <authorList>
            <person name="Sulman M."/>
            <person name="Ellouze W."/>
            <person name="Ilyukhin E."/>
        </authorList>
    </citation>
    <scope>NUCLEOTIDE SEQUENCE [LARGE SCALE GENOMIC DNA]</scope>
    <source>
        <strain evidence="2 3">M1-105</strain>
    </source>
</reference>
<feature type="region of interest" description="Disordered" evidence="1">
    <location>
        <begin position="144"/>
        <end position="246"/>
    </location>
</feature>
<dbReference type="Proteomes" id="UP001521116">
    <property type="component" value="Unassembled WGS sequence"/>
</dbReference>
<gene>
    <name evidence="2" type="ORF">SLS56_000661</name>
</gene>
<keyword evidence="3" id="KW-1185">Reference proteome</keyword>
<feature type="compositionally biased region" description="Polar residues" evidence="1">
    <location>
        <begin position="206"/>
        <end position="217"/>
    </location>
</feature>
<dbReference type="EMBL" id="JAJVDC020000003">
    <property type="protein sequence ID" value="KAL1637523.1"/>
    <property type="molecule type" value="Genomic_DNA"/>
</dbReference>
<comment type="caution">
    <text evidence="2">The sequence shown here is derived from an EMBL/GenBank/DDBJ whole genome shotgun (WGS) entry which is preliminary data.</text>
</comment>
<evidence type="ECO:0000313" key="3">
    <source>
        <dbReference type="Proteomes" id="UP001521116"/>
    </source>
</evidence>
<evidence type="ECO:0000313" key="2">
    <source>
        <dbReference type="EMBL" id="KAL1637523.1"/>
    </source>
</evidence>
<organism evidence="2 3">
    <name type="scientific">Neofusicoccum ribis</name>
    <dbReference type="NCBI Taxonomy" id="45134"/>
    <lineage>
        <taxon>Eukaryota</taxon>
        <taxon>Fungi</taxon>
        <taxon>Dikarya</taxon>
        <taxon>Ascomycota</taxon>
        <taxon>Pezizomycotina</taxon>
        <taxon>Dothideomycetes</taxon>
        <taxon>Dothideomycetes incertae sedis</taxon>
        <taxon>Botryosphaeriales</taxon>
        <taxon>Botryosphaeriaceae</taxon>
        <taxon>Neofusicoccum</taxon>
    </lineage>
</organism>
<feature type="compositionally biased region" description="Pro residues" evidence="1">
    <location>
        <begin position="234"/>
        <end position="244"/>
    </location>
</feature>
<accession>A0ABR3TD93</accession>
<evidence type="ECO:0000256" key="1">
    <source>
        <dbReference type="SAM" id="MobiDB-lite"/>
    </source>
</evidence>
<protein>
    <submittedName>
        <fullName evidence="2">Uncharacterized protein</fullName>
    </submittedName>
</protein>